<dbReference type="Gene3D" id="3.10.450.50">
    <property type="match status" value="1"/>
</dbReference>
<reference evidence="2 3" key="1">
    <citation type="submission" date="2020-08" db="EMBL/GenBank/DDBJ databases">
        <title>Sequencing the genomes of 1000 actinobacteria strains.</title>
        <authorList>
            <person name="Klenk H.-P."/>
        </authorList>
    </citation>
    <scope>NUCLEOTIDE SEQUENCE [LARGE SCALE GENOMIC DNA]</scope>
    <source>
        <strain evidence="2 3">DSM 11053</strain>
    </source>
</reference>
<sequence>MGEALPAALVHGELSLLMSALWFDIDHGDGTLASTFFTPDASLTFSRRTFVGTAEIDGVYRTRAARGPRVSRHVTTNLHLTVRAPAAIEAVSILTLYAQDGEPPVPTTVPVLVADVYDTFVRAADRDGDGRPVWLIAARRIETRFLAPGGVLAVPTE</sequence>
<proteinExistence type="predicted"/>
<dbReference type="Pfam" id="PF13577">
    <property type="entry name" value="SnoaL_4"/>
    <property type="match status" value="1"/>
</dbReference>
<dbReference type="Proteomes" id="UP000565572">
    <property type="component" value="Unassembled WGS sequence"/>
</dbReference>
<keyword evidence="3" id="KW-1185">Reference proteome</keyword>
<accession>A0A7W5P706</accession>
<gene>
    <name evidence="2" type="ORF">FHX39_002023</name>
</gene>
<evidence type="ECO:0000259" key="1">
    <source>
        <dbReference type="Pfam" id="PF13577"/>
    </source>
</evidence>
<protein>
    <recommendedName>
        <fullName evidence="1">SnoaL-like domain-containing protein</fullName>
    </recommendedName>
</protein>
<dbReference type="SUPFAM" id="SSF54427">
    <property type="entry name" value="NTF2-like"/>
    <property type="match status" value="1"/>
</dbReference>
<feature type="domain" description="SnoaL-like" evidence="1">
    <location>
        <begin position="20"/>
        <end position="140"/>
    </location>
</feature>
<comment type="caution">
    <text evidence="2">The sequence shown here is derived from an EMBL/GenBank/DDBJ whole genome shotgun (WGS) entry which is preliminary data.</text>
</comment>
<dbReference type="AlphaFoldDB" id="A0A7W5P706"/>
<dbReference type="InterPro" id="IPR037401">
    <property type="entry name" value="SnoaL-like"/>
</dbReference>
<dbReference type="InterPro" id="IPR032710">
    <property type="entry name" value="NTF2-like_dom_sf"/>
</dbReference>
<organism evidence="2 3">
    <name type="scientific">Microlunatus antarcticus</name>
    <dbReference type="NCBI Taxonomy" id="53388"/>
    <lineage>
        <taxon>Bacteria</taxon>
        <taxon>Bacillati</taxon>
        <taxon>Actinomycetota</taxon>
        <taxon>Actinomycetes</taxon>
        <taxon>Propionibacteriales</taxon>
        <taxon>Propionibacteriaceae</taxon>
        <taxon>Microlunatus</taxon>
    </lineage>
</organism>
<name>A0A7W5P706_9ACTN</name>
<evidence type="ECO:0000313" key="2">
    <source>
        <dbReference type="EMBL" id="MBB3327079.1"/>
    </source>
</evidence>
<dbReference type="RefSeq" id="WP_183338050.1">
    <property type="nucleotide sequence ID" value="NZ_JACHZG010000001.1"/>
</dbReference>
<dbReference type="EMBL" id="JACHZG010000001">
    <property type="protein sequence ID" value="MBB3327079.1"/>
    <property type="molecule type" value="Genomic_DNA"/>
</dbReference>
<evidence type="ECO:0000313" key="3">
    <source>
        <dbReference type="Proteomes" id="UP000565572"/>
    </source>
</evidence>